<dbReference type="Proteomes" id="UP000535838">
    <property type="component" value="Unassembled WGS sequence"/>
</dbReference>
<dbReference type="AlphaFoldDB" id="A0A841SU19"/>
<evidence type="ECO:0000313" key="2">
    <source>
        <dbReference type="Proteomes" id="UP000535838"/>
    </source>
</evidence>
<organism evidence="1 2">
    <name type="scientific">Cohnella thailandensis</name>
    <dbReference type="NCBI Taxonomy" id="557557"/>
    <lineage>
        <taxon>Bacteria</taxon>
        <taxon>Bacillati</taxon>
        <taxon>Bacillota</taxon>
        <taxon>Bacilli</taxon>
        <taxon>Bacillales</taxon>
        <taxon>Paenibacillaceae</taxon>
        <taxon>Cohnella</taxon>
    </lineage>
</organism>
<keyword evidence="1" id="KW-0548">Nucleotidyltransferase</keyword>
<dbReference type="GO" id="GO:0009236">
    <property type="term" value="P:cobalamin biosynthetic process"/>
    <property type="evidence" value="ECO:0007669"/>
    <property type="project" value="UniProtKB-UniPathway"/>
</dbReference>
<dbReference type="InterPro" id="IPR003203">
    <property type="entry name" value="CobU/CobP"/>
</dbReference>
<dbReference type="RefSeq" id="WP_185118940.1">
    <property type="nucleotide sequence ID" value="NZ_JACJVQ010000005.1"/>
</dbReference>
<comment type="caution">
    <text evidence="1">The sequence shown here is derived from an EMBL/GenBank/DDBJ whole genome shotgun (WGS) entry which is preliminary data.</text>
</comment>
<dbReference type="GO" id="GO:0000166">
    <property type="term" value="F:nucleotide binding"/>
    <property type="evidence" value="ECO:0007669"/>
    <property type="project" value="InterPro"/>
</dbReference>
<keyword evidence="1" id="KW-0808">Transferase</keyword>
<dbReference type="EMBL" id="JACJVQ010000005">
    <property type="protein sequence ID" value="MBB6633718.1"/>
    <property type="molecule type" value="Genomic_DNA"/>
</dbReference>
<dbReference type="UniPathway" id="UPA00148">
    <property type="reaction ID" value="UER00236"/>
</dbReference>
<proteinExistence type="predicted"/>
<gene>
    <name evidence="1" type="ORF">H7B67_06325</name>
</gene>
<keyword evidence="1" id="KW-0418">Kinase</keyword>
<dbReference type="InterPro" id="IPR027417">
    <property type="entry name" value="P-loop_NTPase"/>
</dbReference>
<dbReference type="SUPFAM" id="SSF52540">
    <property type="entry name" value="P-loop containing nucleoside triphosphate hydrolases"/>
    <property type="match status" value="1"/>
</dbReference>
<name>A0A841SU19_9BACL</name>
<sequence>MLWMVTGGVGCGKSAYAEKWATTLGREAILLSCPAWPNGRDGDPDARGSVPPKPEGDKISWMSWKADDKLSERLDQINLKSNPFRADSRVIVLDSLSGWLRKAIYEARKEPVLAAPADPPKRGRRRKLPETEEVFKLRTDKVGKEFRRVVDALLRYHGRRIIVTEQPSLGLEADPWERWFAGELAAANRRLAERSTELRLLVSGVAMEIGSARTKRGNRYDEDLYPNRR</sequence>
<accession>A0A841SU19</accession>
<dbReference type="Gene3D" id="3.40.50.300">
    <property type="entry name" value="P-loop containing nucleotide triphosphate hydrolases"/>
    <property type="match status" value="1"/>
</dbReference>
<dbReference type="Pfam" id="PF02283">
    <property type="entry name" value="CobU"/>
    <property type="match status" value="1"/>
</dbReference>
<reference evidence="1 2" key="1">
    <citation type="submission" date="2020-08" db="EMBL/GenBank/DDBJ databases">
        <title>Cohnella phylogeny.</title>
        <authorList>
            <person name="Dunlap C."/>
        </authorList>
    </citation>
    <scope>NUCLEOTIDE SEQUENCE [LARGE SCALE GENOMIC DNA]</scope>
    <source>
        <strain evidence="1 2">DSM 25241</strain>
    </source>
</reference>
<dbReference type="GO" id="GO:0043752">
    <property type="term" value="F:adenosylcobinamide kinase activity"/>
    <property type="evidence" value="ECO:0007669"/>
    <property type="project" value="InterPro"/>
</dbReference>
<dbReference type="GO" id="GO:0016779">
    <property type="term" value="F:nucleotidyltransferase activity"/>
    <property type="evidence" value="ECO:0007669"/>
    <property type="project" value="UniProtKB-KW"/>
</dbReference>
<protein>
    <submittedName>
        <fullName evidence="1">Bifunctional adenosylcobinamide kinase/adenosylcobinamide-phosphate guanylyltransferase</fullName>
    </submittedName>
</protein>
<evidence type="ECO:0000313" key="1">
    <source>
        <dbReference type="EMBL" id="MBB6633718.1"/>
    </source>
</evidence>
<keyword evidence="2" id="KW-1185">Reference proteome</keyword>